<dbReference type="AlphaFoldDB" id="A0A369AA10"/>
<accession>A0A369AA10</accession>
<comment type="caution">
    <text evidence="2">The sequence shown here is derived from an EMBL/GenBank/DDBJ whole genome shotgun (WGS) entry which is preliminary data.</text>
</comment>
<dbReference type="Proteomes" id="UP000253517">
    <property type="component" value="Unassembled WGS sequence"/>
</dbReference>
<feature type="domain" description="Type 9 secretion system plug protein N-terminal" evidence="1">
    <location>
        <begin position="42"/>
        <end position="166"/>
    </location>
</feature>
<evidence type="ECO:0000259" key="1">
    <source>
        <dbReference type="Pfam" id="PF17116"/>
    </source>
</evidence>
<evidence type="ECO:0000313" key="2">
    <source>
        <dbReference type="EMBL" id="RCX05136.1"/>
    </source>
</evidence>
<name>A0A369AA10_9FLAO</name>
<reference evidence="2 3" key="1">
    <citation type="submission" date="2018-07" db="EMBL/GenBank/DDBJ databases">
        <title>Genomic Encyclopedia of Type Strains, Phase IV (KMG-IV): sequencing the most valuable type-strain genomes for metagenomic binning, comparative biology and taxonomic classification.</title>
        <authorList>
            <person name="Goeker M."/>
        </authorList>
    </citation>
    <scope>NUCLEOTIDE SEQUENCE [LARGE SCALE GENOMIC DNA]</scope>
    <source>
        <strain evidence="2 3">DSM 21410</strain>
    </source>
</reference>
<dbReference type="InterPro" id="IPR031345">
    <property type="entry name" value="T9SS_Plug_N"/>
</dbReference>
<gene>
    <name evidence="2" type="ORF">DES35_101418</name>
</gene>
<sequence length="428" mass="50652">MKIKSKIPRFFLSVFTTIFSLQCQVLIAQDVIYENRIYSPSVRTVLFHPVGNETGFPAIRLRSNDRLMIRFDDMDEGVKNYQYTFVHCNADWTPSRLSKNEYLSGMTDNFIQNYEFSFNTFFPYTHFYLSFPNQNVGFKISGNYLLIIYEDNINKPVITRRFIVYEEITNAGIEVRRPTVVQLNNTHQEVDVFLSHPGYVIPDPYQDLHLTILQNQRWDNAITHLKPVFVQAGRVIYNFDNGENTFPGGNEFRVFDMKNLQVLGIGMMKTELNENNWNVYLFRESPRNRDRYVFWQDINGQMVIRRQNSNNSHIEADYAWVDFQLLVPEPFAEGNVYVWGQLSDWQLLPDFVMNYDYDARAYKAKIFLKQGYYNYLYALQNFSGIADPGPIEGNFWETENEYTVIFYHREIGIRYDRIIGFARLSSRR</sequence>
<organism evidence="2 3">
    <name type="scientific">Schleiferia thermophila</name>
    <dbReference type="NCBI Taxonomy" id="884107"/>
    <lineage>
        <taxon>Bacteria</taxon>
        <taxon>Pseudomonadati</taxon>
        <taxon>Bacteroidota</taxon>
        <taxon>Flavobacteriia</taxon>
        <taxon>Flavobacteriales</taxon>
        <taxon>Schleiferiaceae</taxon>
        <taxon>Schleiferia</taxon>
    </lineage>
</organism>
<keyword evidence="3" id="KW-1185">Reference proteome</keyword>
<proteinExistence type="predicted"/>
<evidence type="ECO:0000313" key="3">
    <source>
        <dbReference type="Proteomes" id="UP000253517"/>
    </source>
</evidence>
<dbReference type="Pfam" id="PF17116">
    <property type="entry name" value="T9SS_plug_1st"/>
    <property type="match status" value="1"/>
</dbReference>
<dbReference type="RefSeq" id="WP_037361178.1">
    <property type="nucleotide sequence ID" value="NZ_BHZF01000001.1"/>
</dbReference>
<dbReference type="EMBL" id="QPJS01000001">
    <property type="protein sequence ID" value="RCX05136.1"/>
    <property type="molecule type" value="Genomic_DNA"/>
</dbReference>
<protein>
    <submittedName>
        <fullName evidence="2">Uncharacterized protein DUF5103</fullName>
    </submittedName>
</protein>